<keyword evidence="3" id="KW-1185">Reference proteome</keyword>
<feature type="compositionally biased region" description="Polar residues" evidence="1">
    <location>
        <begin position="953"/>
        <end position="981"/>
    </location>
</feature>
<gene>
    <name evidence="2" type="ORF">XENOCAPTIV_000066</name>
</gene>
<feature type="region of interest" description="Disordered" evidence="1">
    <location>
        <begin position="887"/>
        <end position="1002"/>
    </location>
</feature>
<evidence type="ECO:0000256" key="1">
    <source>
        <dbReference type="SAM" id="MobiDB-lite"/>
    </source>
</evidence>
<evidence type="ECO:0000313" key="2">
    <source>
        <dbReference type="EMBL" id="MEQ2197546.1"/>
    </source>
</evidence>
<feature type="compositionally biased region" description="Basic and acidic residues" evidence="1">
    <location>
        <begin position="627"/>
        <end position="650"/>
    </location>
</feature>
<feature type="compositionally biased region" description="Low complexity" evidence="1">
    <location>
        <begin position="578"/>
        <end position="595"/>
    </location>
</feature>
<dbReference type="PANTHER" id="PTHR11818">
    <property type="entry name" value="BETA/GAMMA CRYSTALLIN"/>
    <property type="match status" value="1"/>
</dbReference>
<feature type="region of interest" description="Disordered" evidence="1">
    <location>
        <begin position="714"/>
        <end position="767"/>
    </location>
</feature>
<feature type="region of interest" description="Disordered" evidence="1">
    <location>
        <begin position="306"/>
        <end position="326"/>
    </location>
</feature>
<feature type="compositionally biased region" description="Basic and acidic residues" evidence="1">
    <location>
        <begin position="714"/>
        <end position="742"/>
    </location>
</feature>
<feature type="non-terminal residue" evidence="2">
    <location>
        <position position="1"/>
    </location>
</feature>
<feature type="compositionally biased region" description="Polar residues" evidence="1">
    <location>
        <begin position="522"/>
        <end position="537"/>
    </location>
</feature>
<proteinExistence type="predicted"/>
<dbReference type="PANTHER" id="PTHR11818:SF42">
    <property type="entry name" value="VOLTAGE-GATED HYDROGEN CHANNEL 1"/>
    <property type="match status" value="1"/>
</dbReference>
<feature type="compositionally biased region" description="Basic and acidic residues" evidence="1">
    <location>
        <begin position="432"/>
        <end position="442"/>
    </location>
</feature>
<dbReference type="InterPro" id="IPR011024">
    <property type="entry name" value="G_crystallin-like"/>
</dbReference>
<comment type="caution">
    <text evidence="2">The sequence shown here is derived from an EMBL/GenBank/DDBJ whole genome shotgun (WGS) entry which is preliminary data.</text>
</comment>
<feature type="compositionally biased region" description="Basic and acidic residues" evidence="1">
    <location>
        <begin position="558"/>
        <end position="577"/>
    </location>
</feature>
<feature type="compositionally biased region" description="Basic and acidic residues" evidence="1">
    <location>
        <begin position="909"/>
        <end position="932"/>
    </location>
</feature>
<evidence type="ECO:0000313" key="3">
    <source>
        <dbReference type="Proteomes" id="UP001434883"/>
    </source>
</evidence>
<organism evidence="2 3">
    <name type="scientific">Xenoophorus captivus</name>
    <dbReference type="NCBI Taxonomy" id="1517983"/>
    <lineage>
        <taxon>Eukaryota</taxon>
        <taxon>Metazoa</taxon>
        <taxon>Chordata</taxon>
        <taxon>Craniata</taxon>
        <taxon>Vertebrata</taxon>
        <taxon>Euteleostomi</taxon>
        <taxon>Actinopterygii</taxon>
        <taxon>Neopterygii</taxon>
        <taxon>Teleostei</taxon>
        <taxon>Neoteleostei</taxon>
        <taxon>Acanthomorphata</taxon>
        <taxon>Ovalentaria</taxon>
        <taxon>Atherinomorphae</taxon>
        <taxon>Cyprinodontiformes</taxon>
        <taxon>Goodeidae</taxon>
        <taxon>Xenoophorus</taxon>
    </lineage>
</organism>
<feature type="region of interest" description="Disordered" evidence="1">
    <location>
        <begin position="1016"/>
        <end position="1039"/>
    </location>
</feature>
<accession>A0ABV0QNZ0</accession>
<feature type="region of interest" description="Disordered" evidence="1">
    <location>
        <begin position="789"/>
        <end position="808"/>
    </location>
</feature>
<feature type="compositionally biased region" description="Polar residues" evidence="1">
    <location>
        <begin position="370"/>
        <end position="379"/>
    </location>
</feature>
<feature type="compositionally biased region" description="Polar residues" evidence="1">
    <location>
        <begin position="44"/>
        <end position="73"/>
    </location>
</feature>
<feature type="compositionally biased region" description="Basic and acidic residues" evidence="1">
    <location>
        <begin position="754"/>
        <end position="763"/>
    </location>
</feature>
<reference evidence="2 3" key="1">
    <citation type="submission" date="2021-06" db="EMBL/GenBank/DDBJ databases">
        <authorList>
            <person name="Palmer J.M."/>
        </authorList>
    </citation>
    <scope>NUCLEOTIDE SEQUENCE [LARGE SCALE GENOMIC DNA]</scope>
    <source>
        <strain evidence="2 3">XC_2019</strain>
        <tissue evidence="2">Muscle</tissue>
    </source>
</reference>
<feature type="compositionally biased region" description="Polar residues" evidence="1">
    <location>
        <begin position="392"/>
        <end position="406"/>
    </location>
</feature>
<feature type="compositionally biased region" description="Polar residues" evidence="1">
    <location>
        <begin position="450"/>
        <end position="468"/>
    </location>
</feature>
<dbReference type="EMBL" id="JAHRIN010017808">
    <property type="protein sequence ID" value="MEQ2197546.1"/>
    <property type="molecule type" value="Genomic_DNA"/>
</dbReference>
<dbReference type="SUPFAM" id="SSF49695">
    <property type="entry name" value="gamma-Crystallin-like"/>
    <property type="match status" value="1"/>
</dbReference>
<feature type="compositionally biased region" description="Low complexity" evidence="1">
    <location>
        <begin position="1"/>
        <end position="17"/>
    </location>
</feature>
<feature type="compositionally biased region" description="Low complexity" evidence="1">
    <location>
        <begin position="1021"/>
        <end position="1032"/>
    </location>
</feature>
<dbReference type="Gene3D" id="2.60.20.10">
    <property type="entry name" value="Crystallins"/>
    <property type="match status" value="1"/>
</dbReference>
<feature type="region of interest" description="Disordered" evidence="1">
    <location>
        <begin position="354"/>
        <end position="662"/>
    </location>
</feature>
<dbReference type="Proteomes" id="UP001434883">
    <property type="component" value="Unassembled WGS sequence"/>
</dbReference>
<sequence length="1238" mass="134228">AGCDDSLSQSSSPSVASLIGDDPDLPFADSSSCGRSSVRELNVSRVSTVGVQKNSKNVTPTNAELPSATCPNSDTDLGFAESVVEEVSKRLQVNLDNNIQSFSEENVVTPTSPMSVKTPISLTGDTPKSPNLTSISLGSKKTVVKVGEKGHSTALRGITLNSQSFTSHTITSQQEINAQDAQKGSSEVGISSCSQSEEIAAVVWSSPSEREQTARGDSPIQLHKAIWVETYLGDEQEAEGETDVIEQEEVFRLDSPPVLALPVTVVPEDEVVIQEESASLLSSSSLPESDITVAATWQQFQTSLMQPEEPDTGMIPEPEPLQEKPREIRVTRKTVSLPSKGKVFAKRVFIQSESSLEGDEEDLSSENSSTAEPSGSQMASAKVGVKGAADNLHTSTASGTKISTSAVGVKVKSVSRKISGVTKTETPSDPPPLKERSTEKRVSALPVLKDQSSSSYSKPKIPNVSTSETDVKSPVTPDKISEPDVLESAVMSKLPKQPIPKEPVKSPTKPVRKSSFEEVKSGRSTSGNISPTKSMYKTGTKLIKEKSIEEYVESVNGMEKEPEQRSSKKGYHPDRESLQQSQQQSSSFLASKSKLPVSSPTRKTNASVPATSSQGFKKVLPGQTNLDKGEAVQKQSPEQKELTPIDEKLGNETLTKQPGSTKKGKNLVGVFRLRCFEMLVLNEFFRLSGTPEDQGLSAVKDGKVEIKTVIDSKASDDSVAREVQEKTPNVFEERTQKPESVTKRSTTGGSLKQEAQETSRKETTQNLHFGNILSPPKQILSAWLNVEDHHKKKKGRRRNEDESASDDELLEPDNIDIFISSVRAGGIPFSLPRKKHFRKKLQCPPFAMPGIKEDHCEWTFDPQEFQFGLRKTGRHMDLSPAMVIKQKAANRDGQTSGSQENGTSADQLTTHKVDGQDGVKEETQSEAGKTEELNNEPGKITSRLERMSILTGLLSSPLTSRRTRTEASGASNSTVASNQQLDVPLDRPQKATPLPLPVAPADNRAVKGRDQSLITEGGTDAVSESAPSSSSVPPRPAFSEIKLPDPLEKYLKTDKRNTEASQDFTQTADLTPPAMDQMSITNISVVDVGQKNPTVLPSTTNYTHDVSQNGLCTIKIKVLSCSLFFLGIILWLLYEKPGFQGRILALEEGPMEQLVTMWEEEEAPETLNKLGQPIPTTPMVVGSLQLAVRDFQSPNVKLFSEPNFNEHGSPMDLVGPVISMEDVGRSTKTQSVTITGGV</sequence>
<name>A0ABV0QNZ0_9TELE</name>
<protein>
    <submittedName>
        <fullName evidence="2">Uncharacterized protein</fullName>
    </submittedName>
</protein>
<feature type="compositionally biased region" description="Polar residues" evidence="1">
    <location>
        <begin position="596"/>
        <end position="615"/>
    </location>
</feature>
<feature type="compositionally biased region" description="Polar residues" evidence="1">
    <location>
        <begin position="892"/>
        <end position="908"/>
    </location>
</feature>
<feature type="region of interest" description="Disordered" evidence="1">
    <location>
        <begin position="1"/>
        <end position="73"/>
    </location>
</feature>
<dbReference type="InterPro" id="IPR050252">
    <property type="entry name" value="Beta/Gamma-Crystallin"/>
</dbReference>